<evidence type="ECO:0000256" key="1">
    <source>
        <dbReference type="SAM" id="Phobius"/>
    </source>
</evidence>
<feature type="transmembrane region" description="Helical" evidence="1">
    <location>
        <begin position="7"/>
        <end position="29"/>
    </location>
</feature>
<dbReference type="AlphaFoldDB" id="A0A0A8Z8G1"/>
<keyword evidence="1" id="KW-0812">Transmembrane</keyword>
<reference evidence="2" key="1">
    <citation type="submission" date="2014-09" db="EMBL/GenBank/DDBJ databases">
        <authorList>
            <person name="Magalhaes I.L.F."/>
            <person name="Oliveira U."/>
            <person name="Santos F.R."/>
            <person name="Vidigal T.H.D.A."/>
            <person name="Brescovit A.D."/>
            <person name="Santos A.J."/>
        </authorList>
    </citation>
    <scope>NUCLEOTIDE SEQUENCE</scope>
    <source>
        <tissue evidence="2">Shoot tissue taken approximately 20 cm above the soil surface</tissue>
    </source>
</reference>
<protein>
    <submittedName>
        <fullName evidence="2">Uncharacterized protein</fullName>
    </submittedName>
</protein>
<organism evidence="2">
    <name type="scientific">Arundo donax</name>
    <name type="common">Giant reed</name>
    <name type="synonym">Donax arundinaceus</name>
    <dbReference type="NCBI Taxonomy" id="35708"/>
    <lineage>
        <taxon>Eukaryota</taxon>
        <taxon>Viridiplantae</taxon>
        <taxon>Streptophyta</taxon>
        <taxon>Embryophyta</taxon>
        <taxon>Tracheophyta</taxon>
        <taxon>Spermatophyta</taxon>
        <taxon>Magnoliopsida</taxon>
        <taxon>Liliopsida</taxon>
        <taxon>Poales</taxon>
        <taxon>Poaceae</taxon>
        <taxon>PACMAD clade</taxon>
        <taxon>Arundinoideae</taxon>
        <taxon>Arundineae</taxon>
        <taxon>Arundo</taxon>
    </lineage>
</organism>
<name>A0A0A8Z8G1_ARUDO</name>
<accession>A0A0A8Z8G1</accession>
<reference evidence="2" key="2">
    <citation type="journal article" date="2015" name="Data Brief">
        <title>Shoot transcriptome of the giant reed, Arundo donax.</title>
        <authorList>
            <person name="Barrero R.A."/>
            <person name="Guerrero F.D."/>
            <person name="Moolhuijzen P."/>
            <person name="Goolsby J.A."/>
            <person name="Tidwell J."/>
            <person name="Bellgard S.E."/>
            <person name="Bellgard M.I."/>
        </authorList>
    </citation>
    <scope>NUCLEOTIDE SEQUENCE</scope>
    <source>
        <tissue evidence="2">Shoot tissue taken approximately 20 cm above the soil surface</tissue>
    </source>
</reference>
<sequence length="40" mass="4804">MTQVGRIAYYLGISMNYFISKISCIIQMIDEWTCHLRLYQ</sequence>
<evidence type="ECO:0000313" key="2">
    <source>
        <dbReference type="EMBL" id="JAD31122.1"/>
    </source>
</evidence>
<dbReference type="EMBL" id="GBRH01266773">
    <property type="protein sequence ID" value="JAD31122.1"/>
    <property type="molecule type" value="Transcribed_RNA"/>
</dbReference>
<keyword evidence="1" id="KW-0472">Membrane</keyword>
<proteinExistence type="predicted"/>
<keyword evidence="1" id="KW-1133">Transmembrane helix</keyword>